<dbReference type="InterPro" id="IPR022398">
    <property type="entry name" value="Peptidase_S8_His-AS"/>
</dbReference>
<evidence type="ECO:0000256" key="6">
    <source>
        <dbReference type="RuleBase" id="RU003355"/>
    </source>
</evidence>
<dbReference type="InterPro" id="IPR036852">
    <property type="entry name" value="Peptidase_S8/S53_dom_sf"/>
</dbReference>
<gene>
    <name evidence="8" type="ORF">OB236_12690</name>
</gene>
<dbReference type="Pfam" id="PF00082">
    <property type="entry name" value="Peptidase_S8"/>
    <property type="match status" value="1"/>
</dbReference>
<name>A0ABT2UEB7_9BACL</name>
<proteinExistence type="inferred from homology"/>
<evidence type="ECO:0000256" key="1">
    <source>
        <dbReference type="ARBA" id="ARBA00011073"/>
    </source>
</evidence>
<dbReference type="EMBL" id="JAOQIO010000036">
    <property type="protein sequence ID" value="MCU6792976.1"/>
    <property type="molecule type" value="Genomic_DNA"/>
</dbReference>
<keyword evidence="2 5" id="KW-0645">Protease</keyword>
<feature type="active site" description="Charge relay system" evidence="5">
    <location>
        <position position="253"/>
    </location>
</feature>
<dbReference type="SUPFAM" id="SSF52743">
    <property type="entry name" value="Subtilisin-like"/>
    <property type="match status" value="1"/>
</dbReference>
<accession>A0ABT2UEB7</accession>
<dbReference type="InterPro" id="IPR051048">
    <property type="entry name" value="Peptidase_S8/S53_subtilisin"/>
</dbReference>
<dbReference type="PROSITE" id="PS00136">
    <property type="entry name" value="SUBTILASE_ASP"/>
    <property type="match status" value="1"/>
</dbReference>
<dbReference type="PANTHER" id="PTHR43399:SF4">
    <property type="entry name" value="CELL WALL-ASSOCIATED PROTEASE"/>
    <property type="match status" value="1"/>
</dbReference>
<feature type="domain" description="SLH" evidence="7">
    <location>
        <begin position="727"/>
        <end position="785"/>
    </location>
</feature>
<evidence type="ECO:0000256" key="4">
    <source>
        <dbReference type="ARBA" id="ARBA00022825"/>
    </source>
</evidence>
<feature type="active site" description="Charge relay system" evidence="5">
    <location>
        <position position="68"/>
    </location>
</feature>
<dbReference type="InterPro" id="IPR001119">
    <property type="entry name" value="SLH_dom"/>
</dbReference>
<protein>
    <submittedName>
        <fullName evidence="8">S8 family serine peptidase</fullName>
    </submittedName>
</protein>
<reference evidence="8 9" key="1">
    <citation type="submission" date="2022-09" db="EMBL/GenBank/DDBJ databases">
        <authorList>
            <person name="Han X.L."/>
            <person name="Wang Q."/>
            <person name="Lu T."/>
        </authorList>
    </citation>
    <scope>NUCLEOTIDE SEQUENCE [LARGE SCALE GENOMIC DNA]</scope>
    <source>
        <strain evidence="8 9">WQ 127069</strain>
    </source>
</reference>
<dbReference type="PRINTS" id="PR00723">
    <property type="entry name" value="SUBTILISIN"/>
</dbReference>
<comment type="similarity">
    <text evidence="1 5 6">Belongs to the peptidase S8 family.</text>
</comment>
<dbReference type="InterPro" id="IPR000209">
    <property type="entry name" value="Peptidase_S8/S53_dom"/>
</dbReference>
<evidence type="ECO:0000313" key="8">
    <source>
        <dbReference type="EMBL" id="MCU6792976.1"/>
    </source>
</evidence>
<comment type="caution">
    <text evidence="8">The sequence shown here is derived from an EMBL/GenBank/DDBJ whole genome shotgun (WGS) entry which is preliminary data.</text>
</comment>
<sequence length="837" mass="91969">MKLLHCIIGVALFTSFSGIIHGEEQAVTIAASGDDPLAVKQSYLKQIHAEEAWDTVKENNTITIAIVDTGVDLKHPDLVSNLVPGVNLINSKRTPQDDNGHGTNVAGVVAAAGNNDMGITGILWKAQIMPIKALESDGSGGEAKLAEGIRYAVDHGAKIVVLSLGLNKYSTLMSETVKYAEEHDVLLVAATGNEGNSVKYPAAYATVLAVGGMTADRVADARSNKGMEIDLVAPWDVFTTALGGSYEYKDGTSMAAPQAAAVAALAWSRHPELKAYQIRQLLRQTADNLGSPGWNASTGYGLLRADRAVSEAPLLDMYEPNNRKDQAKSISISKMLTASFSDGSDPDWFYFDAPYDGTVQLTFDLAADQQVAVQHTDATGAFTSVTAVPGTPIDLKVNKGRSYVLLQLANRNWKQEVPYKLTTAFQIYRDQFEDNDRQFKAYVLPSKSQSLTGTFHQNEDQDWFEFPVEQSGSLSIEVSADTARMDLVLFVQKQGEKAYTVDENEDGGSESLSLPQVFPGNYYIRVTNVKDYAFPIAGEYTLKINYDVKQMDPNEPNNRSYQATTVSLGTAYYGLIDKVDDLDWFQFKLDEESMTQIELTDIPDGSTMFLSLFDGALKPVYNTDGTLEIRAAQRLSAGTYYVKLSANQPFDRSLYQFIVNAKPLTGGFSDIRGHWAQDAILSMSAKQIVNGYDNYTFRPDQTITRAEATAILGRAFQLTQSKTIAYTDLTTKHWAYDWIARAAGRGIIDGYPDRSFAPDQPISRMEMTSMMARSMNITGNQRGAVPFTDVDDQYWGVGILRQMKAGGWIGGYANGSFRPDQQATRAEFITMLTQILR</sequence>
<dbReference type="Proteomes" id="UP001652445">
    <property type="component" value="Unassembled WGS sequence"/>
</dbReference>
<evidence type="ECO:0000256" key="3">
    <source>
        <dbReference type="ARBA" id="ARBA00022801"/>
    </source>
</evidence>
<keyword evidence="4 5" id="KW-0720">Serine protease</keyword>
<keyword evidence="3 5" id="KW-0378">Hydrolase</keyword>
<dbReference type="Gene3D" id="3.40.50.200">
    <property type="entry name" value="Peptidase S8/S53 domain"/>
    <property type="match status" value="1"/>
</dbReference>
<dbReference type="InterPro" id="IPR015500">
    <property type="entry name" value="Peptidase_S8_subtilisin-rel"/>
</dbReference>
<evidence type="ECO:0000256" key="2">
    <source>
        <dbReference type="ARBA" id="ARBA00022670"/>
    </source>
</evidence>
<feature type="active site" description="Charge relay system" evidence="5">
    <location>
        <position position="101"/>
    </location>
</feature>
<dbReference type="PROSITE" id="PS00138">
    <property type="entry name" value="SUBTILASE_SER"/>
    <property type="match status" value="1"/>
</dbReference>
<dbReference type="PROSITE" id="PS51272">
    <property type="entry name" value="SLH"/>
    <property type="match status" value="3"/>
</dbReference>
<feature type="domain" description="SLH" evidence="7">
    <location>
        <begin position="663"/>
        <end position="726"/>
    </location>
</feature>
<dbReference type="PROSITE" id="PS00137">
    <property type="entry name" value="SUBTILASE_HIS"/>
    <property type="match status" value="1"/>
</dbReference>
<organism evidence="8 9">
    <name type="scientific">Paenibacillus baimaensis</name>
    <dbReference type="NCBI Taxonomy" id="2982185"/>
    <lineage>
        <taxon>Bacteria</taxon>
        <taxon>Bacillati</taxon>
        <taxon>Bacillota</taxon>
        <taxon>Bacilli</taxon>
        <taxon>Bacillales</taxon>
        <taxon>Paenibacillaceae</taxon>
        <taxon>Paenibacillus</taxon>
    </lineage>
</organism>
<dbReference type="PANTHER" id="PTHR43399">
    <property type="entry name" value="SUBTILISIN-RELATED"/>
    <property type="match status" value="1"/>
</dbReference>
<evidence type="ECO:0000259" key="7">
    <source>
        <dbReference type="PROSITE" id="PS51272"/>
    </source>
</evidence>
<dbReference type="SUPFAM" id="SSF89260">
    <property type="entry name" value="Collagen-binding domain"/>
    <property type="match status" value="2"/>
</dbReference>
<feature type="domain" description="SLH" evidence="7">
    <location>
        <begin position="786"/>
        <end position="837"/>
    </location>
</feature>
<dbReference type="Pfam" id="PF00395">
    <property type="entry name" value="SLH"/>
    <property type="match status" value="3"/>
</dbReference>
<dbReference type="Gene3D" id="2.60.120.380">
    <property type="match status" value="3"/>
</dbReference>
<keyword evidence="9" id="KW-1185">Reference proteome</keyword>
<dbReference type="InterPro" id="IPR023827">
    <property type="entry name" value="Peptidase_S8_Asp-AS"/>
</dbReference>
<dbReference type="PROSITE" id="PS51892">
    <property type="entry name" value="SUBTILASE"/>
    <property type="match status" value="1"/>
</dbReference>
<dbReference type="InterPro" id="IPR023828">
    <property type="entry name" value="Peptidase_S8_Ser-AS"/>
</dbReference>
<evidence type="ECO:0000313" key="9">
    <source>
        <dbReference type="Proteomes" id="UP001652445"/>
    </source>
</evidence>
<evidence type="ECO:0000256" key="5">
    <source>
        <dbReference type="PROSITE-ProRule" id="PRU01240"/>
    </source>
</evidence>